<evidence type="ECO:0000313" key="3">
    <source>
        <dbReference type="Proteomes" id="UP000294155"/>
    </source>
</evidence>
<accession>A0A4Q5L7Q3</accession>
<dbReference type="Proteomes" id="UP000294155">
    <property type="component" value="Unassembled WGS sequence"/>
</dbReference>
<feature type="chain" id="PRO_5020550660" description="Lipocalin-like domain-containing protein" evidence="1">
    <location>
        <begin position="20"/>
        <end position="171"/>
    </location>
</feature>
<dbReference type="RefSeq" id="WP_165370564.1">
    <property type="nucleotide sequence ID" value="NZ_SEWE01000049.1"/>
</dbReference>
<evidence type="ECO:0008006" key="4">
    <source>
        <dbReference type="Google" id="ProtNLM"/>
    </source>
</evidence>
<dbReference type="AlphaFoldDB" id="A0A4Q5L7Q3"/>
<gene>
    <name evidence="2" type="ORF">EWM57_17710</name>
</gene>
<sequence length="171" mass="18020">MKKMSVLLGLAAAASLSLASCQKELEQVKPADQANAAATQGQSKSELLSASPWRLTDMTTTTAASAASKETATVSLLARLKPAVRDNVFTYAAGGEYSINEGGLKVRPEAPQLLTGTWKLSEQGDSLTITRENTVRRFAVAELTATTLRLNRTEAGANGAAPTTYSSVYSH</sequence>
<evidence type="ECO:0000256" key="1">
    <source>
        <dbReference type="SAM" id="SignalP"/>
    </source>
</evidence>
<name>A0A4Q5L7Q3_9BACT</name>
<dbReference type="PROSITE" id="PS51257">
    <property type="entry name" value="PROKAR_LIPOPROTEIN"/>
    <property type="match status" value="1"/>
</dbReference>
<comment type="caution">
    <text evidence="2">The sequence shown here is derived from an EMBL/GenBank/DDBJ whole genome shotgun (WGS) entry which is preliminary data.</text>
</comment>
<keyword evidence="1" id="KW-0732">Signal</keyword>
<organism evidence="2 3">
    <name type="scientific">Hymenobacter persicinus</name>
    <dbReference type="NCBI Taxonomy" id="2025506"/>
    <lineage>
        <taxon>Bacteria</taxon>
        <taxon>Pseudomonadati</taxon>
        <taxon>Bacteroidota</taxon>
        <taxon>Cytophagia</taxon>
        <taxon>Cytophagales</taxon>
        <taxon>Hymenobacteraceae</taxon>
        <taxon>Hymenobacter</taxon>
    </lineage>
</organism>
<proteinExistence type="predicted"/>
<evidence type="ECO:0000313" key="2">
    <source>
        <dbReference type="EMBL" id="RYU77205.1"/>
    </source>
</evidence>
<reference evidence="2 3" key="1">
    <citation type="submission" date="2019-02" db="EMBL/GenBank/DDBJ databases">
        <title>Bacterial novel species isolated from soil.</title>
        <authorList>
            <person name="Jung H.-Y."/>
        </authorList>
    </citation>
    <scope>NUCLEOTIDE SEQUENCE [LARGE SCALE GENOMIC DNA]</scope>
    <source>
        <strain evidence="2 3">1-3-3-3</strain>
    </source>
</reference>
<feature type="signal peptide" evidence="1">
    <location>
        <begin position="1"/>
        <end position="19"/>
    </location>
</feature>
<protein>
    <recommendedName>
        <fullName evidence="4">Lipocalin-like domain-containing protein</fullName>
    </recommendedName>
</protein>
<dbReference type="EMBL" id="SEWE01000049">
    <property type="protein sequence ID" value="RYU77205.1"/>
    <property type="molecule type" value="Genomic_DNA"/>
</dbReference>
<keyword evidence="3" id="KW-1185">Reference proteome</keyword>